<accession>A0ABY1WMF1</accession>
<proteinExistence type="inferred from homology"/>
<comment type="catalytic activity">
    <reaction evidence="11">
        <text>8-oxo-GTP + H2O = 8-oxo-GMP + diphosphate + H(+)</text>
        <dbReference type="Rhea" id="RHEA:67616"/>
        <dbReference type="ChEBI" id="CHEBI:15377"/>
        <dbReference type="ChEBI" id="CHEBI:15378"/>
        <dbReference type="ChEBI" id="CHEBI:33019"/>
        <dbReference type="ChEBI" id="CHEBI:143553"/>
        <dbReference type="ChEBI" id="CHEBI:145694"/>
    </reaction>
</comment>
<keyword evidence="6" id="KW-0227">DNA damage</keyword>
<comment type="similarity">
    <text evidence="2">Belongs to the Nudix hydrolase family.</text>
</comment>
<keyword evidence="4" id="KW-0235">DNA replication</keyword>
<dbReference type="InterPro" id="IPR029119">
    <property type="entry name" value="MutY_C"/>
</dbReference>
<dbReference type="Proteomes" id="UP000292544">
    <property type="component" value="Unassembled WGS sequence"/>
</dbReference>
<dbReference type="PROSITE" id="PS51462">
    <property type="entry name" value="NUDIX"/>
    <property type="match status" value="1"/>
</dbReference>
<dbReference type="InterPro" id="IPR000086">
    <property type="entry name" value="NUDIX_hydrolase_dom"/>
</dbReference>
<dbReference type="PRINTS" id="PR00502">
    <property type="entry name" value="NUDIXFAMILY"/>
</dbReference>
<evidence type="ECO:0000256" key="12">
    <source>
        <dbReference type="ARBA" id="ARBA00038905"/>
    </source>
</evidence>
<dbReference type="InterPro" id="IPR047127">
    <property type="entry name" value="MutT-like"/>
</dbReference>
<organism evidence="18 19">
    <name type="scientific">Corallincola spongiicola</name>
    <dbReference type="NCBI Taxonomy" id="2520508"/>
    <lineage>
        <taxon>Bacteria</taxon>
        <taxon>Pseudomonadati</taxon>
        <taxon>Pseudomonadota</taxon>
        <taxon>Gammaproteobacteria</taxon>
        <taxon>Alteromonadales</taxon>
        <taxon>Psychromonadaceae</taxon>
        <taxon>Corallincola</taxon>
    </lineage>
</organism>
<protein>
    <recommendedName>
        <fullName evidence="13">8-oxo-dGTP diphosphatase</fullName>
        <ecNumber evidence="12">3.6.1.55</ecNumber>
    </recommendedName>
    <alternativeName>
        <fullName evidence="16">7,8-dihydro-8-oxoguanine-triphosphatase</fullName>
    </alternativeName>
    <alternativeName>
        <fullName evidence="15">Mutator protein MutT</fullName>
    </alternativeName>
    <alternativeName>
        <fullName evidence="14">dGTP pyrophosphohydrolase</fullName>
    </alternativeName>
</protein>
<evidence type="ECO:0000256" key="11">
    <source>
        <dbReference type="ARBA" id="ARBA00036904"/>
    </source>
</evidence>
<keyword evidence="9" id="KW-0234">DNA repair</keyword>
<evidence type="ECO:0000256" key="9">
    <source>
        <dbReference type="ARBA" id="ARBA00023204"/>
    </source>
</evidence>
<evidence type="ECO:0000259" key="17">
    <source>
        <dbReference type="PROSITE" id="PS51462"/>
    </source>
</evidence>
<dbReference type="PROSITE" id="PS00893">
    <property type="entry name" value="NUDIX_BOX"/>
    <property type="match status" value="1"/>
</dbReference>
<comment type="caution">
    <text evidence="18">The sequence shown here is derived from an EMBL/GenBank/DDBJ whole genome shotgun (WGS) entry which is preliminary data.</text>
</comment>
<keyword evidence="19" id="KW-1185">Reference proteome</keyword>
<gene>
    <name evidence="18" type="primary">mutT</name>
    <name evidence="18" type="ORF">EXY25_13590</name>
</gene>
<evidence type="ECO:0000256" key="3">
    <source>
        <dbReference type="ARBA" id="ARBA00022457"/>
    </source>
</evidence>
<dbReference type="SUPFAM" id="SSF55811">
    <property type="entry name" value="Nudix"/>
    <property type="match status" value="1"/>
</dbReference>
<keyword evidence="7" id="KW-0378">Hydrolase</keyword>
<sequence>MKRVISVVAAIIENENGEWLIAKRPQHKTRGGYWEFPGGKIEAGEEAQTALKREISEELGIRISIIAKLTNQLHHYPDISIELSSYLCKAGSEAPHPHEHTAIEWVNLNNIQRYQLSAADNGIIEALKERAKQY</sequence>
<evidence type="ECO:0000256" key="13">
    <source>
        <dbReference type="ARBA" id="ARBA00040794"/>
    </source>
</evidence>
<evidence type="ECO:0000256" key="16">
    <source>
        <dbReference type="ARBA" id="ARBA00042798"/>
    </source>
</evidence>
<evidence type="ECO:0000256" key="10">
    <source>
        <dbReference type="ARBA" id="ARBA00035861"/>
    </source>
</evidence>
<evidence type="ECO:0000256" key="7">
    <source>
        <dbReference type="ARBA" id="ARBA00022801"/>
    </source>
</evidence>
<evidence type="ECO:0000256" key="14">
    <source>
        <dbReference type="ARBA" id="ARBA00041592"/>
    </source>
</evidence>
<name>A0ABY1WMF1_9GAMM</name>
<evidence type="ECO:0000256" key="8">
    <source>
        <dbReference type="ARBA" id="ARBA00022842"/>
    </source>
</evidence>
<evidence type="ECO:0000313" key="19">
    <source>
        <dbReference type="Proteomes" id="UP000292544"/>
    </source>
</evidence>
<dbReference type="InterPro" id="IPR020476">
    <property type="entry name" value="Nudix_hydrolase"/>
</dbReference>
<feature type="domain" description="Nudix hydrolase" evidence="17">
    <location>
        <begin position="2"/>
        <end position="129"/>
    </location>
</feature>
<reference evidence="19" key="1">
    <citation type="submission" date="2019-02" db="EMBL/GenBank/DDBJ databases">
        <title>Draft genome sequence of Muricauda sp. 176CP4-71.</title>
        <authorList>
            <person name="Park J.-S."/>
        </authorList>
    </citation>
    <scope>NUCLEOTIDE SEQUENCE [LARGE SCALE GENOMIC DNA]</scope>
    <source>
        <strain evidence="19">176GS2-150</strain>
    </source>
</reference>
<keyword evidence="5" id="KW-0479">Metal-binding</keyword>
<keyword evidence="8" id="KW-0460">Magnesium</keyword>
<dbReference type="EC" id="3.6.1.55" evidence="12"/>
<evidence type="ECO:0000256" key="4">
    <source>
        <dbReference type="ARBA" id="ARBA00022705"/>
    </source>
</evidence>
<dbReference type="Pfam" id="PF14815">
    <property type="entry name" value="NUDIX_4"/>
    <property type="match status" value="1"/>
</dbReference>
<dbReference type="PANTHER" id="PTHR47707:SF1">
    <property type="entry name" value="NUDIX HYDROLASE FAMILY PROTEIN"/>
    <property type="match status" value="1"/>
</dbReference>
<dbReference type="EMBL" id="SHLY01000005">
    <property type="protein sequence ID" value="TAA43585.1"/>
    <property type="molecule type" value="Genomic_DNA"/>
</dbReference>
<evidence type="ECO:0000256" key="15">
    <source>
        <dbReference type="ARBA" id="ARBA00041979"/>
    </source>
</evidence>
<dbReference type="InterPro" id="IPR003561">
    <property type="entry name" value="Mutator_MutT"/>
</dbReference>
<comment type="catalytic activity">
    <reaction evidence="10">
        <text>8-oxo-dGTP + H2O = 8-oxo-dGMP + diphosphate + H(+)</text>
        <dbReference type="Rhea" id="RHEA:31575"/>
        <dbReference type="ChEBI" id="CHEBI:15377"/>
        <dbReference type="ChEBI" id="CHEBI:15378"/>
        <dbReference type="ChEBI" id="CHEBI:33019"/>
        <dbReference type="ChEBI" id="CHEBI:63224"/>
        <dbReference type="ChEBI" id="CHEBI:77896"/>
        <dbReference type="EC" id="3.6.1.55"/>
    </reaction>
</comment>
<evidence type="ECO:0000256" key="6">
    <source>
        <dbReference type="ARBA" id="ARBA00022763"/>
    </source>
</evidence>
<dbReference type="PANTHER" id="PTHR47707">
    <property type="entry name" value="8-OXO-DGTP DIPHOSPHATASE"/>
    <property type="match status" value="1"/>
</dbReference>
<dbReference type="NCBIfam" id="TIGR00586">
    <property type="entry name" value="mutt"/>
    <property type="match status" value="1"/>
</dbReference>
<dbReference type="InterPro" id="IPR020084">
    <property type="entry name" value="NUDIX_hydrolase_CS"/>
</dbReference>
<dbReference type="Gene3D" id="3.90.79.10">
    <property type="entry name" value="Nucleoside Triphosphate Pyrophosphohydrolase"/>
    <property type="match status" value="1"/>
</dbReference>
<keyword evidence="3" id="KW-0515">Mutator protein</keyword>
<evidence type="ECO:0000313" key="18">
    <source>
        <dbReference type="EMBL" id="TAA43585.1"/>
    </source>
</evidence>
<dbReference type="RefSeq" id="WP_130567181.1">
    <property type="nucleotide sequence ID" value="NZ_SHLY01000005.1"/>
</dbReference>
<evidence type="ECO:0000256" key="2">
    <source>
        <dbReference type="ARBA" id="ARBA00005582"/>
    </source>
</evidence>
<evidence type="ECO:0000256" key="1">
    <source>
        <dbReference type="ARBA" id="ARBA00001946"/>
    </source>
</evidence>
<dbReference type="CDD" id="cd03425">
    <property type="entry name" value="NUDIX_MutT_NudA_like"/>
    <property type="match status" value="1"/>
</dbReference>
<comment type="cofactor">
    <cofactor evidence="1">
        <name>Mg(2+)</name>
        <dbReference type="ChEBI" id="CHEBI:18420"/>
    </cofactor>
</comment>
<evidence type="ECO:0000256" key="5">
    <source>
        <dbReference type="ARBA" id="ARBA00022723"/>
    </source>
</evidence>
<dbReference type="InterPro" id="IPR015797">
    <property type="entry name" value="NUDIX_hydrolase-like_dom_sf"/>
</dbReference>